<keyword evidence="3" id="KW-1185">Reference proteome</keyword>
<organism evidence="2 3">
    <name type="scientific">Arcanobacterium canis</name>
    <dbReference type="NCBI Taxonomy" id="999183"/>
    <lineage>
        <taxon>Bacteria</taxon>
        <taxon>Bacillati</taxon>
        <taxon>Actinomycetota</taxon>
        <taxon>Actinomycetes</taxon>
        <taxon>Actinomycetales</taxon>
        <taxon>Actinomycetaceae</taxon>
        <taxon>Arcanobacterium</taxon>
    </lineage>
</organism>
<evidence type="ECO:0000313" key="2">
    <source>
        <dbReference type="EMBL" id="WFM83475.1"/>
    </source>
</evidence>
<dbReference type="Proteomes" id="UP001215216">
    <property type="component" value="Chromosome"/>
</dbReference>
<dbReference type="Gene3D" id="1.10.3100.10">
    <property type="entry name" value="Putative cytoplasmic protein"/>
    <property type="match status" value="1"/>
</dbReference>
<sequence length="108" mass="12105">MSMSALEFAAVRHNLGLSFEELAHILGVTLRSVQYWESGRSKVPQGIIEALDRLDRENLRLAISMAEDEGIISLSRSRADYPDRPRGFYIAALGRAISLNPDLMAEWT</sequence>
<proteinExistence type="predicted"/>
<dbReference type="CDD" id="cd00093">
    <property type="entry name" value="HTH_XRE"/>
    <property type="match status" value="1"/>
</dbReference>
<evidence type="ECO:0000313" key="3">
    <source>
        <dbReference type="Proteomes" id="UP001215216"/>
    </source>
</evidence>
<dbReference type="InterPro" id="IPR027910">
    <property type="entry name" value="YdiL_sf"/>
</dbReference>
<feature type="domain" description="HTH cro/C1-type" evidence="1">
    <location>
        <begin position="8"/>
        <end position="51"/>
    </location>
</feature>
<dbReference type="SUPFAM" id="SSF47413">
    <property type="entry name" value="lambda repressor-like DNA-binding domains"/>
    <property type="match status" value="1"/>
</dbReference>
<name>A0ABY8G0V0_9ACTO</name>
<dbReference type="PROSITE" id="PS50943">
    <property type="entry name" value="HTH_CROC1"/>
    <property type="match status" value="1"/>
</dbReference>
<reference evidence="2 3" key="1">
    <citation type="submission" date="2023-03" db="EMBL/GenBank/DDBJ databases">
        <title>Complete genome of Arcanobacterium canis strain DSM 25104 isolated in 2010 from a canine otitis externa in Germany.</title>
        <authorList>
            <person name="Borowiak M."/>
            <person name="Kreitlow A."/>
            <person name="Malorny B."/>
            <person name="Laemmler C."/>
            <person name="Prenger-Berninghoff E."/>
            <person name="Ploetz M."/>
            <person name="Abdulmawjood A."/>
        </authorList>
    </citation>
    <scope>NUCLEOTIDE SEQUENCE [LARGE SCALE GENOMIC DNA]</scope>
    <source>
        <strain evidence="2 3">DSM 25104</strain>
    </source>
</reference>
<accession>A0ABY8G0V0</accession>
<dbReference type="SMART" id="SM00530">
    <property type="entry name" value="HTH_XRE"/>
    <property type="match status" value="1"/>
</dbReference>
<protein>
    <recommendedName>
        <fullName evidence="1">HTH cro/C1-type domain-containing protein</fullName>
    </recommendedName>
</protein>
<dbReference type="InterPro" id="IPR010982">
    <property type="entry name" value="Lambda_DNA-bd_dom_sf"/>
</dbReference>
<dbReference type="InterPro" id="IPR001387">
    <property type="entry name" value="Cro/C1-type_HTH"/>
</dbReference>
<evidence type="ECO:0000259" key="1">
    <source>
        <dbReference type="PROSITE" id="PS50943"/>
    </source>
</evidence>
<dbReference type="RefSeq" id="WP_278012870.1">
    <property type="nucleotide sequence ID" value="NZ_CP121208.1"/>
</dbReference>
<gene>
    <name evidence="2" type="ORF">P7079_00395</name>
</gene>
<dbReference type="EMBL" id="CP121208">
    <property type="protein sequence ID" value="WFM83475.1"/>
    <property type="molecule type" value="Genomic_DNA"/>
</dbReference>